<accession>A0A9P7UT06</accession>
<organism evidence="1 2">
    <name type="scientific">Marasmius oreades</name>
    <name type="common">fairy-ring Marasmius</name>
    <dbReference type="NCBI Taxonomy" id="181124"/>
    <lineage>
        <taxon>Eukaryota</taxon>
        <taxon>Fungi</taxon>
        <taxon>Dikarya</taxon>
        <taxon>Basidiomycota</taxon>
        <taxon>Agaricomycotina</taxon>
        <taxon>Agaricomycetes</taxon>
        <taxon>Agaricomycetidae</taxon>
        <taxon>Agaricales</taxon>
        <taxon>Marasmiineae</taxon>
        <taxon>Marasmiaceae</taxon>
        <taxon>Marasmius</taxon>
    </lineage>
</organism>
<gene>
    <name evidence="1" type="ORF">E1B28_009803</name>
</gene>
<keyword evidence="2" id="KW-1185">Reference proteome</keyword>
<dbReference type="GeneID" id="66078879"/>
<comment type="caution">
    <text evidence="1">The sequence shown here is derived from an EMBL/GenBank/DDBJ whole genome shotgun (WGS) entry which is preliminary data.</text>
</comment>
<dbReference type="RefSeq" id="XP_043007179.1">
    <property type="nucleotide sequence ID" value="XM_043154722.1"/>
</dbReference>
<dbReference type="KEGG" id="more:E1B28_009803"/>
<proteinExistence type="predicted"/>
<name>A0A9P7UT06_9AGAR</name>
<protein>
    <submittedName>
        <fullName evidence="1">Uncharacterized protein</fullName>
    </submittedName>
</protein>
<dbReference type="AlphaFoldDB" id="A0A9P7UT06"/>
<dbReference type="Proteomes" id="UP001049176">
    <property type="component" value="Chromosome 6"/>
</dbReference>
<evidence type="ECO:0000313" key="2">
    <source>
        <dbReference type="Proteomes" id="UP001049176"/>
    </source>
</evidence>
<evidence type="ECO:0000313" key="1">
    <source>
        <dbReference type="EMBL" id="KAG7090709.1"/>
    </source>
</evidence>
<sequence length="129" mass="15069">MMETWRCMGDVKMRMCRYLGGTNLSVSLTVIDRHHQRARTTCGAISAPLQNRCLDYDYQPTGLRRTREFSYSWGMVGWFFSGQKDNWFCVIQPWYQQCLEIQRQSPEHNKSQMILAVENSPASSGYRGE</sequence>
<reference evidence="1" key="1">
    <citation type="journal article" date="2021" name="Genome Biol. Evol.">
        <title>The assembled and annotated genome of the fairy-ring fungus Marasmius oreades.</title>
        <authorList>
            <person name="Hiltunen M."/>
            <person name="Ament-Velasquez S.L."/>
            <person name="Johannesson H."/>
        </authorList>
    </citation>
    <scope>NUCLEOTIDE SEQUENCE</scope>
    <source>
        <strain evidence="1">03SP1</strain>
    </source>
</reference>
<dbReference type="EMBL" id="CM032186">
    <property type="protein sequence ID" value="KAG7090709.1"/>
    <property type="molecule type" value="Genomic_DNA"/>
</dbReference>